<reference evidence="1 2" key="1">
    <citation type="journal article" date="2021" name="J. Biosci. Bioeng.">
        <title>Identification and characterization of a chc gene cluster responsible for the aromatization pathway of cyclohexanecarboxylate degradation in Sinomonas cyclohexanicum ATCC 51369.</title>
        <authorList>
            <person name="Yamamoto T."/>
            <person name="Hasegawa Y."/>
            <person name="Lau P.C.K."/>
            <person name="Iwaki H."/>
        </authorList>
    </citation>
    <scope>NUCLEOTIDE SEQUENCE [LARGE SCALE GENOMIC DNA]</scope>
    <source>
        <strain evidence="1 2">ATCC 51369</strain>
    </source>
</reference>
<name>A0ABM7PRZ5_SINCY</name>
<protein>
    <submittedName>
        <fullName evidence="1">TIGR02453 family protein</fullName>
    </submittedName>
</protein>
<evidence type="ECO:0000313" key="1">
    <source>
        <dbReference type="EMBL" id="BCT74969.1"/>
    </source>
</evidence>
<dbReference type="EMBL" id="AP024525">
    <property type="protein sequence ID" value="BCT74969.1"/>
    <property type="molecule type" value="Genomic_DNA"/>
</dbReference>
<dbReference type="InterPro" id="IPR012808">
    <property type="entry name" value="CHP02453"/>
</dbReference>
<organism evidence="1 2">
    <name type="scientific">Sinomonas cyclohexanicum</name>
    <name type="common">Corynebacterium cyclohexanicum</name>
    <dbReference type="NCBI Taxonomy" id="322009"/>
    <lineage>
        <taxon>Bacteria</taxon>
        <taxon>Bacillati</taxon>
        <taxon>Actinomycetota</taxon>
        <taxon>Actinomycetes</taxon>
        <taxon>Micrococcales</taxon>
        <taxon>Micrococcaceae</taxon>
        <taxon>Sinomonas</taxon>
    </lineage>
</organism>
<dbReference type="PIRSF" id="PIRSF028451">
    <property type="entry name" value="UCP028451"/>
    <property type="match status" value="1"/>
</dbReference>
<dbReference type="InterPro" id="IPR015996">
    <property type="entry name" value="UCP028451"/>
</dbReference>
<keyword evidence="2" id="KW-1185">Reference proteome</keyword>
<sequence length="213" mass="23699">MLPMSAFEGFPAEGTEFYAGLEENNTKEWWTEHKDVYERAVRGPMTALLDELSTEFGEAKAFRPYRDVRFSKDKSPYKTHQGGFAQTTEGTGYYLHLDADGLTVGGGYHSPAPAQIARFRAAVDAPASGGELQQIVDALRADGYAINGERLKTVPREYAKDHPRGELLKHKSLTAGKAFGTPEWLGTPEALERVRASWTELRPLVEWLTEHLG</sequence>
<dbReference type="PANTHER" id="PTHR36452:SF1">
    <property type="entry name" value="DUF2461 DOMAIN-CONTAINING PROTEIN"/>
    <property type="match status" value="1"/>
</dbReference>
<dbReference type="Proteomes" id="UP001319861">
    <property type="component" value="Chromosome"/>
</dbReference>
<dbReference type="PANTHER" id="PTHR36452">
    <property type="entry name" value="CHROMOSOME 12, WHOLE GENOME SHOTGUN SEQUENCE"/>
    <property type="match status" value="1"/>
</dbReference>
<dbReference type="Pfam" id="PF09365">
    <property type="entry name" value="DUF2461"/>
    <property type="match status" value="1"/>
</dbReference>
<dbReference type="NCBIfam" id="TIGR02453">
    <property type="entry name" value="TIGR02453 family protein"/>
    <property type="match status" value="1"/>
</dbReference>
<gene>
    <name evidence="1" type="ORF">SCMU_08110</name>
</gene>
<proteinExistence type="predicted"/>
<accession>A0ABM7PRZ5</accession>
<evidence type="ECO:0000313" key="2">
    <source>
        <dbReference type="Proteomes" id="UP001319861"/>
    </source>
</evidence>